<accession>W4FWL2</accession>
<organism evidence="2">
    <name type="scientific">Aphanomyces astaci</name>
    <name type="common">Crayfish plague agent</name>
    <dbReference type="NCBI Taxonomy" id="112090"/>
    <lineage>
        <taxon>Eukaryota</taxon>
        <taxon>Sar</taxon>
        <taxon>Stramenopiles</taxon>
        <taxon>Oomycota</taxon>
        <taxon>Saprolegniomycetes</taxon>
        <taxon>Saprolegniales</taxon>
        <taxon>Verrucalvaceae</taxon>
        <taxon>Aphanomyces</taxon>
    </lineage>
</organism>
<dbReference type="RefSeq" id="XP_009839266.1">
    <property type="nucleotide sequence ID" value="XM_009840964.1"/>
</dbReference>
<evidence type="ECO:0000256" key="1">
    <source>
        <dbReference type="SAM" id="MobiDB-lite"/>
    </source>
</evidence>
<protein>
    <submittedName>
        <fullName evidence="2">Uncharacterized protein</fullName>
    </submittedName>
</protein>
<feature type="region of interest" description="Disordered" evidence="1">
    <location>
        <begin position="41"/>
        <end position="87"/>
    </location>
</feature>
<gene>
    <name evidence="2" type="ORF">H257_13453</name>
</gene>
<reference evidence="2" key="1">
    <citation type="submission" date="2013-12" db="EMBL/GenBank/DDBJ databases">
        <title>The Genome Sequence of Aphanomyces astaci APO3.</title>
        <authorList>
            <consortium name="The Broad Institute Genomics Platform"/>
            <person name="Russ C."/>
            <person name="Tyler B."/>
            <person name="van West P."/>
            <person name="Dieguez-Uribeondo J."/>
            <person name="Young S.K."/>
            <person name="Zeng Q."/>
            <person name="Gargeya S."/>
            <person name="Fitzgerald M."/>
            <person name="Abouelleil A."/>
            <person name="Alvarado L."/>
            <person name="Chapman S.B."/>
            <person name="Gainer-Dewar J."/>
            <person name="Goldberg J."/>
            <person name="Griggs A."/>
            <person name="Gujja S."/>
            <person name="Hansen M."/>
            <person name="Howarth C."/>
            <person name="Imamovic A."/>
            <person name="Ireland A."/>
            <person name="Larimer J."/>
            <person name="McCowan C."/>
            <person name="Murphy C."/>
            <person name="Pearson M."/>
            <person name="Poon T.W."/>
            <person name="Priest M."/>
            <person name="Roberts A."/>
            <person name="Saif S."/>
            <person name="Shea T."/>
            <person name="Sykes S."/>
            <person name="Wortman J."/>
            <person name="Nusbaum C."/>
            <person name="Birren B."/>
        </authorList>
    </citation>
    <scope>NUCLEOTIDE SEQUENCE [LARGE SCALE GENOMIC DNA]</scope>
    <source>
        <strain evidence="2">APO3</strain>
    </source>
</reference>
<name>W4FWL2_APHAT</name>
<dbReference type="AlphaFoldDB" id="W4FWL2"/>
<proteinExistence type="predicted"/>
<dbReference type="VEuPathDB" id="FungiDB:H257_13453"/>
<dbReference type="GeneID" id="20815449"/>
<evidence type="ECO:0000313" key="2">
    <source>
        <dbReference type="EMBL" id="ETV71326.1"/>
    </source>
</evidence>
<dbReference type="EMBL" id="KI913161">
    <property type="protein sequence ID" value="ETV71326.1"/>
    <property type="molecule type" value="Genomic_DNA"/>
</dbReference>
<sequence>MVTGVDGMEPYAAGTEFVGGLCRDNQLKAKAAAKPANGNVNVMEATPMEPNGTGESGCDYGTQQSFDQRKGQQEGATHGEVNGEQSLPDAWSQARRELLQRIQLDYPSGSEEKTKDDPNVASRLLLFYIRQYGIGGVAMYADRIAASLHLAVDQELYQPPKRPAPDASINVAKRTKRALSRRTHRSQNKQAVLDGQRLYREKQRVVKEKIAVSAAKKKEYRQTKRAKKSQMRQADEQPQVEDFLMEFVPAQHPIIPEGPVLSRGEMAALDVELNTRVDFSH</sequence>